<dbReference type="OrthoDB" id="7067806at2"/>
<evidence type="ECO:0000313" key="2">
    <source>
        <dbReference type="Proteomes" id="UP000193104"/>
    </source>
</evidence>
<dbReference type="RefSeq" id="WP_128601106.1">
    <property type="nucleotide sequence ID" value="NZ_MLFS01000022.1"/>
</dbReference>
<proteinExistence type="predicted"/>
<name>A0A1X1DA73_9GAMM</name>
<reference evidence="1 2" key="1">
    <citation type="journal article" date="2017" name="Antonie Van Leeuwenhoek">
        <title>Phylogenomic resolution of the bacterial genus Pantoea and its relationship with Erwinia and Tatumella.</title>
        <authorList>
            <person name="Palmer M."/>
            <person name="Steenkamp E.T."/>
            <person name="Coetzee M.P."/>
            <person name="Chan W.Y."/>
            <person name="van Zyl E."/>
            <person name="De Maayer P."/>
            <person name="Coutinho T.A."/>
            <person name="Blom J."/>
            <person name="Smits T.H."/>
            <person name="Duffy B."/>
            <person name="Venter S.N."/>
        </authorList>
    </citation>
    <scope>NUCLEOTIDE SEQUENCE [LARGE SCALE GENOMIC DNA]</scope>
    <source>
        <strain evidence="1 2">LMG 26277</strain>
    </source>
</reference>
<dbReference type="AlphaFoldDB" id="A0A1X1DA73"/>
<keyword evidence="2" id="KW-1185">Reference proteome</keyword>
<sequence length="103" mass="12106">MNDKYSDKTEAIKDILTSLEEIVVVIDKIGSGFDESKKTASALLLFFNQCNVLDKLSKTRKFLHQELESNLSPEEYDEWIEKDFNIWQPPYDKSEEEILRMLE</sequence>
<accession>A0A1X1DA73</accession>
<dbReference type="Proteomes" id="UP000193104">
    <property type="component" value="Unassembled WGS sequence"/>
</dbReference>
<organism evidence="1 2">
    <name type="scientific">Pantoea wallisii</name>
    <dbReference type="NCBI Taxonomy" id="1076551"/>
    <lineage>
        <taxon>Bacteria</taxon>
        <taxon>Pseudomonadati</taxon>
        <taxon>Pseudomonadota</taxon>
        <taxon>Gammaproteobacteria</taxon>
        <taxon>Enterobacterales</taxon>
        <taxon>Erwiniaceae</taxon>
        <taxon>Pantoea</taxon>
    </lineage>
</organism>
<gene>
    <name evidence="1" type="ORF">HA48_09850</name>
</gene>
<protein>
    <submittedName>
        <fullName evidence="1">Uncharacterized protein</fullName>
    </submittedName>
</protein>
<comment type="caution">
    <text evidence="1">The sequence shown here is derived from an EMBL/GenBank/DDBJ whole genome shotgun (WGS) entry which is preliminary data.</text>
</comment>
<dbReference type="EMBL" id="MLFS01000022">
    <property type="protein sequence ID" value="ORM73391.1"/>
    <property type="molecule type" value="Genomic_DNA"/>
</dbReference>
<evidence type="ECO:0000313" key="1">
    <source>
        <dbReference type="EMBL" id="ORM73391.1"/>
    </source>
</evidence>